<accession>A0A8E6B5N7</accession>
<gene>
    <name evidence="9" type="ORF">KIH39_25705</name>
</gene>
<dbReference type="InterPro" id="IPR032818">
    <property type="entry name" value="DedA-like"/>
</dbReference>
<keyword evidence="3 7" id="KW-1003">Cell membrane</keyword>
<evidence type="ECO:0000256" key="7">
    <source>
        <dbReference type="RuleBase" id="RU367016"/>
    </source>
</evidence>
<dbReference type="Pfam" id="PF09335">
    <property type="entry name" value="VTT_dom"/>
    <property type="match status" value="1"/>
</dbReference>
<comment type="similarity">
    <text evidence="2 7">Belongs to the DedA family.</text>
</comment>
<feature type="transmembrane region" description="Helical" evidence="7">
    <location>
        <begin position="41"/>
        <end position="65"/>
    </location>
</feature>
<dbReference type="RefSeq" id="WP_213496910.1">
    <property type="nucleotide sequence ID" value="NZ_CP074694.1"/>
</dbReference>
<evidence type="ECO:0000256" key="3">
    <source>
        <dbReference type="ARBA" id="ARBA00022475"/>
    </source>
</evidence>
<reference evidence="9" key="1">
    <citation type="submission" date="2021-05" db="EMBL/GenBank/DDBJ databases">
        <title>Complete genome sequence of the cellulolytic planctomycete Telmatocola sphagniphila SP2T and characterization of the first cellulase from planctomycetes.</title>
        <authorList>
            <person name="Rakitin A.L."/>
            <person name="Beletsky A.V."/>
            <person name="Naumoff D.G."/>
            <person name="Kulichevskaya I.S."/>
            <person name="Mardanov A.V."/>
            <person name="Ravin N.V."/>
            <person name="Dedysh S.N."/>
        </authorList>
    </citation>
    <scope>NUCLEOTIDE SEQUENCE</scope>
    <source>
        <strain evidence="9">SP2T</strain>
    </source>
</reference>
<keyword evidence="4 7" id="KW-0812">Transmembrane</keyword>
<protein>
    <submittedName>
        <fullName evidence="9">DedA family protein</fullName>
    </submittedName>
</protein>
<keyword evidence="6 7" id="KW-0472">Membrane</keyword>
<dbReference type="InterPro" id="IPR032816">
    <property type="entry name" value="VTT_dom"/>
</dbReference>
<dbReference type="PANTHER" id="PTHR30353:SF0">
    <property type="entry name" value="TRANSMEMBRANE PROTEIN"/>
    <property type="match status" value="1"/>
</dbReference>
<evidence type="ECO:0000259" key="8">
    <source>
        <dbReference type="Pfam" id="PF09335"/>
    </source>
</evidence>
<organism evidence="9 10">
    <name type="scientific">Telmatocola sphagniphila</name>
    <dbReference type="NCBI Taxonomy" id="1123043"/>
    <lineage>
        <taxon>Bacteria</taxon>
        <taxon>Pseudomonadati</taxon>
        <taxon>Planctomycetota</taxon>
        <taxon>Planctomycetia</taxon>
        <taxon>Gemmatales</taxon>
        <taxon>Gemmataceae</taxon>
    </lineage>
</organism>
<feature type="domain" description="VTT" evidence="8">
    <location>
        <begin position="64"/>
        <end position="189"/>
    </location>
</feature>
<keyword evidence="10" id="KW-1185">Reference proteome</keyword>
<feature type="transmembrane region" description="Helical" evidence="7">
    <location>
        <begin position="216"/>
        <end position="234"/>
    </location>
</feature>
<sequence>MSELLQQIEDVLKAVMPFNSQGHFVGFDSDGLMQTLAKPEITLFSMIALAIIALLETGLFCFFLPGDSLFVTAGLVAYNSDWSLLKLIPILICASIIGDSSGYWIGRTIGSSLFRGNDSFLFKKKRLEEAHAFFEKYGGRSIIAAKFVPIVRTFVPLAIGMGRMNYWRYLACSSLGAVAWITSMVLLGYSLTPWLDPLMQSILGPEFQVRKHLEKVILLVVFLSVAIPSVIVWLKKKKELKPSIVTESV</sequence>
<comment type="subcellular location">
    <subcellularLocation>
        <location evidence="1 7">Cell membrane</location>
        <topology evidence="1 7">Multi-pass membrane protein</topology>
    </subcellularLocation>
</comment>
<evidence type="ECO:0000313" key="10">
    <source>
        <dbReference type="Proteomes" id="UP000676194"/>
    </source>
</evidence>
<dbReference type="PANTHER" id="PTHR30353">
    <property type="entry name" value="INNER MEMBRANE PROTEIN DEDA-RELATED"/>
    <property type="match status" value="1"/>
</dbReference>
<evidence type="ECO:0000256" key="2">
    <source>
        <dbReference type="ARBA" id="ARBA00010792"/>
    </source>
</evidence>
<evidence type="ECO:0000313" key="9">
    <source>
        <dbReference type="EMBL" id="QVL32191.1"/>
    </source>
</evidence>
<evidence type="ECO:0000256" key="4">
    <source>
        <dbReference type="ARBA" id="ARBA00022692"/>
    </source>
</evidence>
<evidence type="ECO:0000256" key="6">
    <source>
        <dbReference type="ARBA" id="ARBA00023136"/>
    </source>
</evidence>
<dbReference type="Proteomes" id="UP000676194">
    <property type="component" value="Chromosome"/>
</dbReference>
<dbReference type="KEGG" id="tsph:KIH39_25705"/>
<proteinExistence type="inferred from homology"/>
<dbReference type="AlphaFoldDB" id="A0A8E6B5N7"/>
<name>A0A8E6B5N7_9BACT</name>
<feature type="transmembrane region" description="Helical" evidence="7">
    <location>
        <begin position="85"/>
        <end position="105"/>
    </location>
</feature>
<evidence type="ECO:0000256" key="1">
    <source>
        <dbReference type="ARBA" id="ARBA00004651"/>
    </source>
</evidence>
<evidence type="ECO:0000256" key="5">
    <source>
        <dbReference type="ARBA" id="ARBA00022989"/>
    </source>
</evidence>
<dbReference type="GO" id="GO:0005886">
    <property type="term" value="C:plasma membrane"/>
    <property type="evidence" value="ECO:0007669"/>
    <property type="project" value="UniProtKB-SubCell"/>
</dbReference>
<keyword evidence="5 7" id="KW-1133">Transmembrane helix</keyword>
<feature type="transmembrane region" description="Helical" evidence="7">
    <location>
        <begin position="169"/>
        <end position="191"/>
    </location>
</feature>
<dbReference type="EMBL" id="CP074694">
    <property type="protein sequence ID" value="QVL32191.1"/>
    <property type="molecule type" value="Genomic_DNA"/>
</dbReference>